<dbReference type="GO" id="GO:0000976">
    <property type="term" value="F:transcription cis-regulatory region binding"/>
    <property type="evidence" value="ECO:0007669"/>
    <property type="project" value="TreeGrafter"/>
</dbReference>
<dbReference type="Proteomes" id="UP000550136">
    <property type="component" value="Unassembled WGS sequence"/>
</dbReference>
<dbReference type="Gene3D" id="1.10.357.10">
    <property type="entry name" value="Tetracycline Repressor, domain 2"/>
    <property type="match status" value="1"/>
</dbReference>
<dbReference type="InterPro" id="IPR036271">
    <property type="entry name" value="Tet_transcr_reg_TetR-rel_C_sf"/>
</dbReference>
<evidence type="ECO:0000259" key="3">
    <source>
        <dbReference type="PROSITE" id="PS50977"/>
    </source>
</evidence>
<evidence type="ECO:0000313" key="5">
    <source>
        <dbReference type="EMBL" id="QPT08809.1"/>
    </source>
</evidence>
<dbReference type="InterPro" id="IPR001647">
    <property type="entry name" value="HTH_TetR"/>
</dbReference>
<dbReference type="AlphaFoldDB" id="A0A411LIV5"/>
<dbReference type="SUPFAM" id="SSF46689">
    <property type="entry name" value="Homeodomain-like"/>
    <property type="match status" value="1"/>
</dbReference>
<accession>A0A411LIV5</accession>
<dbReference type="PRINTS" id="PR00455">
    <property type="entry name" value="HTHTETR"/>
</dbReference>
<reference evidence="4 6" key="1">
    <citation type="submission" date="2020-05" db="EMBL/GenBank/DDBJ databases">
        <title>Draft Genome Sequences of Sphingomonas sp. Isolated from the International Space Station.</title>
        <authorList>
            <person name="Bijlani S."/>
            <person name="Singh N.K."/>
            <person name="Mason C.E."/>
            <person name="Wang C.C."/>
            <person name="Venkateswaran K."/>
        </authorList>
    </citation>
    <scope>NUCLEOTIDE SEQUENCE [LARGE SCALE GENOMIC DNA]</scope>
    <source>
        <strain evidence="4 6">FKI-L5-BR-P1</strain>
    </source>
</reference>
<gene>
    <name evidence="4" type="ORF">HKX06_06660</name>
    <name evidence="5" type="ORF">I6G38_00190</name>
</gene>
<dbReference type="SUPFAM" id="SSF48498">
    <property type="entry name" value="Tetracyclin repressor-like, C-terminal domain"/>
    <property type="match status" value="1"/>
</dbReference>
<dbReference type="EMBL" id="JABEOU010000021">
    <property type="protein sequence ID" value="NNG57058.1"/>
    <property type="molecule type" value="Genomic_DNA"/>
</dbReference>
<sequence length="220" mass="23637">MVSMVRFSSRSAYLTMMDETLSTDRLPARLLESARAEFGRYGFAKANVGRIAAAAMMSKKTIYRHVASKEALLFAVIRSVVGELAAAAGPPAPDAPPREWLTGYLGAFCQLAFSDEGITSYRLVMSEGSQFPDVARIYIETVKTYGIRPLADQLAAYAAVGRMIIDDAEGSAMMLVSMVVADVLRDAALGLSSPPVDTVLQGLIERAVTIFLVGVTSDSR</sequence>
<dbReference type="PANTHER" id="PTHR30055:SF146">
    <property type="entry name" value="HTH-TYPE TRANSCRIPTIONAL DUAL REGULATOR CECR"/>
    <property type="match status" value="1"/>
</dbReference>
<dbReference type="Proteomes" id="UP000594836">
    <property type="component" value="Chromosome"/>
</dbReference>
<evidence type="ECO:0000256" key="1">
    <source>
        <dbReference type="ARBA" id="ARBA00023125"/>
    </source>
</evidence>
<evidence type="ECO:0000256" key="2">
    <source>
        <dbReference type="PROSITE-ProRule" id="PRU00335"/>
    </source>
</evidence>
<reference evidence="5 7" key="2">
    <citation type="submission" date="2020-12" db="EMBL/GenBank/DDBJ databases">
        <title>FDA dAtabase for Regulatory Grade micrObial Sequences (FDA-ARGOS): Supporting development and validation of Infectious Disease Dx tests.</title>
        <authorList>
            <person name="Sproer C."/>
            <person name="Gronow S."/>
            <person name="Severitt S."/>
            <person name="Schroder I."/>
            <person name="Tallon L."/>
            <person name="Sadzewicz L."/>
            <person name="Zhao X."/>
            <person name="Boylan J."/>
            <person name="Ott S."/>
            <person name="Bowen H."/>
            <person name="Vavikolanu K."/>
            <person name="Mehta A."/>
            <person name="Aluvathingal J."/>
            <person name="Nadendla S."/>
            <person name="Lowell S."/>
            <person name="Myers T."/>
            <person name="Yan Y."/>
            <person name="Sichtig H."/>
        </authorList>
    </citation>
    <scope>NUCLEOTIDE SEQUENCE [LARGE SCALE GENOMIC DNA]</scope>
    <source>
        <strain evidence="5 7">FDAARGOS_881</strain>
    </source>
</reference>
<dbReference type="PROSITE" id="PS50977">
    <property type="entry name" value="HTH_TETR_2"/>
    <property type="match status" value="1"/>
</dbReference>
<proteinExistence type="predicted"/>
<dbReference type="OrthoDB" id="9816431at2"/>
<feature type="DNA-binding region" description="H-T-H motif" evidence="2">
    <location>
        <begin position="47"/>
        <end position="66"/>
    </location>
</feature>
<dbReference type="GO" id="GO:0003700">
    <property type="term" value="F:DNA-binding transcription factor activity"/>
    <property type="evidence" value="ECO:0007669"/>
    <property type="project" value="TreeGrafter"/>
</dbReference>
<dbReference type="InterPro" id="IPR039536">
    <property type="entry name" value="TetR_C_Proteobacteria"/>
</dbReference>
<evidence type="ECO:0000313" key="6">
    <source>
        <dbReference type="Proteomes" id="UP000550136"/>
    </source>
</evidence>
<name>A0A411LIV5_SPHPI</name>
<evidence type="ECO:0000313" key="7">
    <source>
        <dbReference type="Proteomes" id="UP000594836"/>
    </source>
</evidence>
<protein>
    <submittedName>
        <fullName evidence="4">TetR/AcrR family transcriptional regulator</fullName>
    </submittedName>
</protein>
<keyword evidence="1 2" id="KW-0238">DNA-binding</keyword>
<dbReference type="Pfam" id="PF00440">
    <property type="entry name" value="TetR_N"/>
    <property type="match status" value="1"/>
</dbReference>
<dbReference type="InterPro" id="IPR009057">
    <property type="entry name" value="Homeodomain-like_sf"/>
</dbReference>
<dbReference type="Pfam" id="PF14246">
    <property type="entry name" value="TetR_C_7"/>
    <property type="match status" value="1"/>
</dbReference>
<evidence type="ECO:0000313" key="4">
    <source>
        <dbReference type="EMBL" id="NNG57058.1"/>
    </source>
</evidence>
<organism evidence="4 6">
    <name type="scientific">Sphingomonas paucimobilis</name>
    <name type="common">Pseudomonas paucimobilis</name>
    <dbReference type="NCBI Taxonomy" id="13689"/>
    <lineage>
        <taxon>Bacteria</taxon>
        <taxon>Pseudomonadati</taxon>
        <taxon>Pseudomonadota</taxon>
        <taxon>Alphaproteobacteria</taxon>
        <taxon>Sphingomonadales</taxon>
        <taxon>Sphingomonadaceae</taxon>
        <taxon>Sphingomonas</taxon>
    </lineage>
</organism>
<dbReference type="PANTHER" id="PTHR30055">
    <property type="entry name" value="HTH-TYPE TRANSCRIPTIONAL REGULATOR RUTR"/>
    <property type="match status" value="1"/>
</dbReference>
<feature type="domain" description="HTH tetR-type" evidence="3">
    <location>
        <begin position="24"/>
        <end position="84"/>
    </location>
</feature>
<dbReference type="InterPro" id="IPR050109">
    <property type="entry name" value="HTH-type_TetR-like_transc_reg"/>
</dbReference>
<dbReference type="EMBL" id="CP065713">
    <property type="protein sequence ID" value="QPT08809.1"/>
    <property type="molecule type" value="Genomic_DNA"/>
</dbReference>